<evidence type="ECO:0000313" key="1">
    <source>
        <dbReference type="EMBL" id="CAK5024415.1"/>
    </source>
</evidence>
<organism evidence="1 2">
    <name type="scientific">Meloidogyne enterolobii</name>
    <name type="common">Root-knot nematode worm</name>
    <name type="synonym">Meloidogyne mayaguensis</name>
    <dbReference type="NCBI Taxonomy" id="390850"/>
    <lineage>
        <taxon>Eukaryota</taxon>
        <taxon>Metazoa</taxon>
        <taxon>Ecdysozoa</taxon>
        <taxon>Nematoda</taxon>
        <taxon>Chromadorea</taxon>
        <taxon>Rhabditida</taxon>
        <taxon>Tylenchina</taxon>
        <taxon>Tylenchomorpha</taxon>
        <taxon>Tylenchoidea</taxon>
        <taxon>Meloidogynidae</taxon>
        <taxon>Meloidogyninae</taxon>
        <taxon>Meloidogyne</taxon>
    </lineage>
</organism>
<keyword evidence="2" id="KW-1185">Reference proteome</keyword>
<name>A0ACB0XZJ4_MELEN</name>
<sequence length="123" mass="14887">MYCAHSWFRLHTVFFTYHLDVLSYSLLVGILSKLLIWHFVLFSTCWHFVQTFYLVFCNMAFRYLCPLFSIILFLNKFIYLFSLFLFFSLHPSHFMFVFTFLIKRTGGVFSLVQKAFLSVFVFY</sequence>
<proteinExistence type="predicted"/>
<protein>
    <submittedName>
        <fullName evidence="1">Uncharacterized protein</fullName>
    </submittedName>
</protein>
<dbReference type="EMBL" id="CAVMJV010000004">
    <property type="protein sequence ID" value="CAK5024415.1"/>
    <property type="molecule type" value="Genomic_DNA"/>
</dbReference>
<comment type="caution">
    <text evidence="1">The sequence shown here is derived from an EMBL/GenBank/DDBJ whole genome shotgun (WGS) entry which is preliminary data.</text>
</comment>
<evidence type="ECO:0000313" key="2">
    <source>
        <dbReference type="Proteomes" id="UP001497535"/>
    </source>
</evidence>
<accession>A0ACB0XZJ4</accession>
<gene>
    <name evidence="1" type="ORF">MENTE1834_LOCUS5492</name>
</gene>
<reference evidence="1" key="1">
    <citation type="submission" date="2023-11" db="EMBL/GenBank/DDBJ databases">
        <authorList>
            <person name="Poullet M."/>
        </authorList>
    </citation>
    <scope>NUCLEOTIDE SEQUENCE</scope>
    <source>
        <strain evidence="1">E1834</strain>
    </source>
</reference>
<dbReference type="Proteomes" id="UP001497535">
    <property type="component" value="Unassembled WGS sequence"/>
</dbReference>